<accession>A0ABQ8B0E2</accession>
<keyword evidence="2" id="KW-1185">Reference proteome</keyword>
<evidence type="ECO:0000313" key="1">
    <source>
        <dbReference type="EMBL" id="KAH0898241.1"/>
    </source>
</evidence>
<comment type="caution">
    <text evidence="1">The sequence shown here is derived from an EMBL/GenBank/DDBJ whole genome shotgun (WGS) entry which is preliminary data.</text>
</comment>
<reference evidence="1 2" key="1">
    <citation type="submission" date="2021-05" db="EMBL/GenBank/DDBJ databases">
        <title>Genome Assembly of Synthetic Allotetraploid Brassica napus Reveals Homoeologous Exchanges between Subgenomes.</title>
        <authorList>
            <person name="Davis J.T."/>
        </authorList>
    </citation>
    <scope>NUCLEOTIDE SEQUENCE [LARGE SCALE GENOMIC DNA]</scope>
    <source>
        <strain evidence="2">cv. Da-Ae</strain>
        <tissue evidence="1">Seedling</tissue>
    </source>
</reference>
<sequence length="136" mass="15521">MSILSGQCGVVMRCQCLVTLVDVILYSYCECFASGSYCNGEQEFMRDKGLCLDSITMRQKSRVFSVTISLSGHPTCRMNLQTRSRKQQQVRSQQKSRNEESWCEMVLLVLGNETIFFVNNHIVSNQRDTVSLFLPC</sequence>
<evidence type="ECO:0000313" key="2">
    <source>
        <dbReference type="Proteomes" id="UP000824890"/>
    </source>
</evidence>
<proteinExistence type="predicted"/>
<name>A0ABQ8B0E2_BRANA</name>
<gene>
    <name evidence="1" type="ORF">HID58_047809</name>
</gene>
<dbReference type="Proteomes" id="UP000824890">
    <property type="component" value="Unassembled WGS sequence"/>
</dbReference>
<organism evidence="1 2">
    <name type="scientific">Brassica napus</name>
    <name type="common">Rape</name>
    <dbReference type="NCBI Taxonomy" id="3708"/>
    <lineage>
        <taxon>Eukaryota</taxon>
        <taxon>Viridiplantae</taxon>
        <taxon>Streptophyta</taxon>
        <taxon>Embryophyta</taxon>
        <taxon>Tracheophyta</taxon>
        <taxon>Spermatophyta</taxon>
        <taxon>Magnoliopsida</taxon>
        <taxon>eudicotyledons</taxon>
        <taxon>Gunneridae</taxon>
        <taxon>Pentapetalae</taxon>
        <taxon>rosids</taxon>
        <taxon>malvids</taxon>
        <taxon>Brassicales</taxon>
        <taxon>Brassicaceae</taxon>
        <taxon>Brassiceae</taxon>
        <taxon>Brassica</taxon>
    </lineage>
</organism>
<dbReference type="EMBL" id="JAGKQM010000012">
    <property type="protein sequence ID" value="KAH0898241.1"/>
    <property type="molecule type" value="Genomic_DNA"/>
</dbReference>
<protein>
    <submittedName>
        <fullName evidence="1">Uncharacterized protein</fullName>
    </submittedName>
</protein>